<dbReference type="SUPFAM" id="SSF52540">
    <property type="entry name" value="P-loop containing nucleoside triphosphate hydrolases"/>
    <property type="match status" value="1"/>
</dbReference>
<evidence type="ECO:0000259" key="6">
    <source>
        <dbReference type="Pfam" id="PF18052"/>
    </source>
</evidence>
<evidence type="ECO:0000259" key="5">
    <source>
        <dbReference type="Pfam" id="PF00931"/>
    </source>
</evidence>
<evidence type="ECO:0000256" key="4">
    <source>
        <dbReference type="ARBA" id="ARBA00022840"/>
    </source>
</evidence>
<dbReference type="SUPFAM" id="SSF52058">
    <property type="entry name" value="L domain-like"/>
    <property type="match status" value="1"/>
</dbReference>
<gene>
    <name evidence="7" type="ORF">CUMW_206000</name>
</gene>
<dbReference type="InterPro" id="IPR027417">
    <property type="entry name" value="P-loop_NTPase"/>
</dbReference>
<keyword evidence="8" id="KW-1185">Reference proteome</keyword>
<dbReference type="PANTHER" id="PTHR36766">
    <property type="entry name" value="PLANT BROAD-SPECTRUM MILDEW RESISTANCE PROTEIN RPW8"/>
    <property type="match status" value="1"/>
</dbReference>
<dbReference type="AlphaFoldDB" id="A0A2H5Q8H4"/>
<protein>
    <submittedName>
        <fullName evidence="7">Uncharacterized protein</fullName>
    </submittedName>
</protein>
<name>A0A2H5Q8H4_CITUN</name>
<comment type="caution">
    <text evidence="7">The sequence shown here is derived from an EMBL/GenBank/DDBJ whole genome shotgun (WGS) entry which is preliminary data.</text>
</comment>
<accession>A0A2H5Q8H4</accession>
<dbReference type="Proteomes" id="UP000236630">
    <property type="component" value="Unassembled WGS sequence"/>
</dbReference>
<dbReference type="PRINTS" id="PR00364">
    <property type="entry name" value="DISEASERSIST"/>
</dbReference>
<dbReference type="EMBL" id="BDQV01000253">
    <property type="protein sequence ID" value="GAY60944.1"/>
    <property type="molecule type" value="Genomic_DNA"/>
</dbReference>
<dbReference type="PANTHER" id="PTHR36766:SF40">
    <property type="entry name" value="DISEASE RESISTANCE PROTEIN RGA3"/>
    <property type="match status" value="1"/>
</dbReference>
<feature type="domain" description="NB-ARC" evidence="5">
    <location>
        <begin position="187"/>
        <end position="342"/>
    </location>
</feature>
<evidence type="ECO:0000256" key="1">
    <source>
        <dbReference type="ARBA" id="ARBA00022737"/>
    </source>
</evidence>
<dbReference type="GO" id="GO:0051707">
    <property type="term" value="P:response to other organism"/>
    <property type="evidence" value="ECO:0007669"/>
    <property type="project" value="UniProtKB-ARBA"/>
</dbReference>
<evidence type="ECO:0000256" key="2">
    <source>
        <dbReference type="ARBA" id="ARBA00022741"/>
    </source>
</evidence>
<dbReference type="Gene3D" id="3.80.10.10">
    <property type="entry name" value="Ribonuclease Inhibitor"/>
    <property type="match status" value="1"/>
</dbReference>
<keyword evidence="3" id="KW-0611">Plant defense</keyword>
<dbReference type="InterPro" id="IPR032675">
    <property type="entry name" value="LRR_dom_sf"/>
</dbReference>
<dbReference type="GO" id="GO:0043531">
    <property type="term" value="F:ADP binding"/>
    <property type="evidence" value="ECO:0007669"/>
    <property type="project" value="InterPro"/>
</dbReference>
<dbReference type="InterPro" id="IPR002182">
    <property type="entry name" value="NB-ARC"/>
</dbReference>
<dbReference type="Pfam" id="PF18052">
    <property type="entry name" value="Rx_N"/>
    <property type="match status" value="1"/>
</dbReference>
<reference evidence="7 8" key="1">
    <citation type="journal article" date="2017" name="Front. Genet.">
        <title>Draft sequencing of the heterozygous diploid genome of Satsuma (Citrus unshiu Marc.) using a hybrid assembly approach.</title>
        <authorList>
            <person name="Shimizu T."/>
            <person name="Tanizawa Y."/>
            <person name="Mochizuki T."/>
            <person name="Nagasaki H."/>
            <person name="Yoshioka T."/>
            <person name="Toyoda A."/>
            <person name="Fujiyama A."/>
            <person name="Kaminuma E."/>
            <person name="Nakamura Y."/>
        </authorList>
    </citation>
    <scope>NUCLEOTIDE SEQUENCE [LARGE SCALE GENOMIC DNA]</scope>
    <source>
        <strain evidence="8">cv. Miyagawa wase</strain>
    </source>
</reference>
<feature type="domain" description="Disease resistance N-terminal" evidence="6">
    <location>
        <begin position="14"/>
        <end position="100"/>
    </location>
</feature>
<dbReference type="FunFam" id="3.40.50.300:FF:001091">
    <property type="entry name" value="Probable disease resistance protein At1g61300"/>
    <property type="match status" value="1"/>
</dbReference>
<keyword evidence="2" id="KW-0547">Nucleotide-binding</keyword>
<dbReference type="Gene3D" id="3.40.50.300">
    <property type="entry name" value="P-loop containing nucleotide triphosphate hydrolases"/>
    <property type="match status" value="1"/>
</dbReference>
<evidence type="ECO:0000313" key="7">
    <source>
        <dbReference type="EMBL" id="GAY60944.1"/>
    </source>
</evidence>
<evidence type="ECO:0000256" key="3">
    <source>
        <dbReference type="ARBA" id="ARBA00022821"/>
    </source>
</evidence>
<evidence type="ECO:0000313" key="8">
    <source>
        <dbReference type="Proteomes" id="UP000236630"/>
    </source>
</evidence>
<proteinExistence type="predicted"/>
<dbReference type="InterPro" id="IPR041118">
    <property type="entry name" value="Rx_N"/>
</dbReference>
<dbReference type="GO" id="GO:0005524">
    <property type="term" value="F:ATP binding"/>
    <property type="evidence" value="ECO:0007669"/>
    <property type="project" value="UniProtKB-KW"/>
</dbReference>
<organism evidence="7 8">
    <name type="scientific">Citrus unshiu</name>
    <name type="common">Satsuma mandarin</name>
    <name type="synonym">Citrus nobilis var. unshiu</name>
    <dbReference type="NCBI Taxonomy" id="55188"/>
    <lineage>
        <taxon>Eukaryota</taxon>
        <taxon>Viridiplantae</taxon>
        <taxon>Streptophyta</taxon>
        <taxon>Embryophyta</taxon>
        <taxon>Tracheophyta</taxon>
        <taxon>Spermatophyta</taxon>
        <taxon>Magnoliopsida</taxon>
        <taxon>eudicotyledons</taxon>
        <taxon>Gunneridae</taxon>
        <taxon>Pentapetalae</taxon>
        <taxon>rosids</taxon>
        <taxon>malvids</taxon>
        <taxon>Sapindales</taxon>
        <taxon>Rutaceae</taxon>
        <taxon>Aurantioideae</taxon>
        <taxon>Citrus</taxon>
    </lineage>
</organism>
<sequence>MSIIGEAVLSASFELLIKKLASLELFTQHEKLKAGFLKWKDNMEMIQAVLADADDRQTNDKSVKKWLDMLQNLAYDVEDILDEFETEALRRNLLLQEPAAAEQPCTCTSKFRKIIPTCFTNFSPRSIQFDSMMVSKMEEVTARLQDIERRKDLLNLKNVISDGKSRNVRQRLPTTSLVNEAEVYGREKDKEEIVELLLRDDLRPDNGLSVYSIHGLGGVGKTTLAQRVYNDDRVQRHFEIKAWTCVSEDFDVSRVTQSILKSIANDHSKNDDDLNLLQEKLKKQLSGKKFLLVLDDVWNENYNSWYTLSCPFGAGASGSKIVVTHRNQDVAATMRAVSVTIQCLPALSELQINDIRSCHRLPQDIRSLNRLQISRCPQLLPLVTEEEHDQQQPELPCRLQFLELRNCEGLTRLPQALLTLSSLTEMRIHGCTSLVSFPEVALPSQLRKVRIQECNALKSLPEAWMHNSNSSLESLGIWSCNSLVSFPEVALPSQLRTVTIEGCNALKSLPEAWMNNFNSSLESLEIRSCNSLVSFPEVALPSQLRTVRIQRMQCFEILT</sequence>
<dbReference type="Pfam" id="PF00931">
    <property type="entry name" value="NB-ARC"/>
    <property type="match status" value="1"/>
</dbReference>
<dbReference type="GO" id="GO:0006952">
    <property type="term" value="P:defense response"/>
    <property type="evidence" value="ECO:0007669"/>
    <property type="project" value="UniProtKB-KW"/>
</dbReference>
<keyword evidence="1" id="KW-0677">Repeat</keyword>
<dbReference type="Gene3D" id="1.20.5.4130">
    <property type="match status" value="1"/>
</dbReference>
<keyword evidence="4" id="KW-0067">ATP-binding</keyword>